<accession>M8BQI3</accession>
<dbReference type="EnsemblPlants" id="EMT09044">
    <property type="protein sequence ID" value="EMT09044"/>
    <property type="gene ID" value="F775_25214"/>
</dbReference>
<dbReference type="InterPro" id="IPR005024">
    <property type="entry name" value="Snf7_fam"/>
</dbReference>
<name>M8BQI3_AEGTA</name>
<protein>
    <submittedName>
        <fullName evidence="1">Charged multivesicular body protein 5</fullName>
    </submittedName>
</protein>
<reference evidence="1" key="1">
    <citation type="submission" date="2015-06" db="UniProtKB">
        <authorList>
            <consortium name="EnsemblPlants"/>
        </authorList>
    </citation>
    <scope>IDENTIFICATION</scope>
</reference>
<evidence type="ECO:0000313" key="1">
    <source>
        <dbReference type="EnsemblPlants" id="EMT09044"/>
    </source>
</evidence>
<proteinExistence type="predicted"/>
<organism evidence="1">
    <name type="scientific">Aegilops tauschii</name>
    <name type="common">Tausch's goatgrass</name>
    <name type="synonym">Aegilops squarrosa</name>
    <dbReference type="NCBI Taxonomy" id="37682"/>
    <lineage>
        <taxon>Eukaryota</taxon>
        <taxon>Viridiplantae</taxon>
        <taxon>Streptophyta</taxon>
        <taxon>Embryophyta</taxon>
        <taxon>Tracheophyta</taxon>
        <taxon>Spermatophyta</taxon>
        <taxon>Magnoliopsida</taxon>
        <taxon>Liliopsida</taxon>
        <taxon>Poales</taxon>
        <taxon>Poaceae</taxon>
        <taxon>BOP clade</taxon>
        <taxon>Pooideae</taxon>
        <taxon>Triticodae</taxon>
        <taxon>Triticeae</taxon>
        <taxon>Triticinae</taxon>
        <taxon>Aegilops</taxon>
    </lineage>
</organism>
<sequence length="106" mass="11599">MGIEAVAAKLRRREAASSVPAGERLRCTPVGNATDNVRQLFSSPFNIQVANSLNPSGTIQKVIEKMTAMKAANKELKGMMKAARIEDMDSMQDEMVDLMDVSNEIK</sequence>
<dbReference type="AlphaFoldDB" id="M8BQI3"/>
<dbReference type="GO" id="GO:0007034">
    <property type="term" value="P:vacuolar transport"/>
    <property type="evidence" value="ECO:0007669"/>
    <property type="project" value="InterPro"/>
</dbReference>
<dbReference type="Pfam" id="PF03357">
    <property type="entry name" value="Snf7"/>
    <property type="match status" value="1"/>
</dbReference>